<organism evidence="2 3">
    <name type="scientific">Aspergillus indologenus CBS 114.80</name>
    <dbReference type="NCBI Taxonomy" id="1450541"/>
    <lineage>
        <taxon>Eukaryota</taxon>
        <taxon>Fungi</taxon>
        <taxon>Dikarya</taxon>
        <taxon>Ascomycota</taxon>
        <taxon>Pezizomycotina</taxon>
        <taxon>Eurotiomycetes</taxon>
        <taxon>Eurotiomycetidae</taxon>
        <taxon>Eurotiales</taxon>
        <taxon>Aspergillaceae</taxon>
        <taxon>Aspergillus</taxon>
        <taxon>Aspergillus subgen. Circumdati</taxon>
    </lineage>
</organism>
<evidence type="ECO:0000256" key="1">
    <source>
        <dbReference type="SAM" id="Phobius"/>
    </source>
</evidence>
<gene>
    <name evidence="2" type="ORF">BP00DRAFT_89450</name>
</gene>
<keyword evidence="1" id="KW-0812">Transmembrane</keyword>
<protein>
    <submittedName>
        <fullName evidence="2">Uncharacterized protein</fullName>
    </submittedName>
</protein>
<proteinExistence type="predicted"/>
<dbReference type="AlphaFoldDB" id="A0A2V5IB24"/>
<keyword evidence="1" id="KW-0472">Membrane</keyword>
<reference evidence="2 3" key="1">
    <citation type="submission" date="2018-02" db="EMBL/GenBank/DDBJ databases">
        <title>The genomes of Aspergillus section Nigri reveals drivers in fungal speciation.</title>
        <authorList>
            <consortium name="DOE Joint Genome Institute"/>
            <person name="Vesth T.C."/>
            <person name="Nybo J."/>
            <person name="Theobald S."/>
            <person name="Brandl J."/>
            <person name="Frisvad J.C."/>
            <person name="Nielsen K.F."/>
            <person name="Lyhne E.K."/>
            <person name="Kogle M.E."/>
            <person name="Kuo A."/>
            <person name="Riley R."/>
            <person name="Clum A."/>
            <person name="Nolan M."/>
            <person name="Lipzen A."/>
            <person name="Salamov A."/>
            <person name="Henrissat B."/>
            <person name="Wiebenga A."/>
            <person name="De vries R.P."/>
            <person name="Grigoriev I.V."/>
            <person name="Mortensen U.H."/>
            <person name="Andersen M.R."/>
            <person name="Baker S.E."/>
        </authorList>
    </citation>
    <scope>NUCLEOTIDE SEQUENCE [LARGE SCALE GENOMIC DNA]</scope>
    <source>
        <strain evidence="2 3">CBS 114.80</strain>
    </source>
</reference>
<sequence length="74" mass="8269">MKLTCASLEFVFGRRLLRVDRRTSEEANILTLIYKSVYIWTLATGIAQIVLGSPGMYFGESSIVGRSEKCCCSQ</sequence>
<dbReference type="Proteomes" id="UP000248817">
    <property type="component" value="Unassembled WGS sequence"/>
</dbReference>
<evidence type="ECO:0000313" key="2">
    <source>
        <dbReference type="EMBL" id="PYI33955.1"/>
    </source>
</evidence>
<keyword evidence="3" id="KW-1185">Reference proteome</keyword>
<keyword evidence="1" id="KW-1133">Transmembrane helix</keyword>
<feature type="transmembrane region" description="Helical" evidence="1">
    <location>
        <begin position="37"/>
        <end position="59"/>
    </location>
</feature>
<evidence type="ECO:0000313" key="3">
    <source>
        <dbReference type="Proteomes" id="UP000248817"/>
    </source>
</evidence>
<name>A0A2V5IB24_9EURO</name>
<accession>A0A2V5IB24</accession>
<dbReference type="EMBL" id="KZ825479">
    <property type="protein sequence ID" value="PYI33955.1"/>
    <property type="molecule type" value="Genomic_DNA"/>
</dbReference>